<comment type="caution">
    <text evidence="2">The sequence shown here is derived from an EMBL/GenBank/DDBJ whole genome shotgun (WGS) entry which is preliminary data.</text>
</comment>
<dbReference type="InterPro" id="IPR048319">
    <property type="entry name" value="Vps52_CC"/>
</dbReference>
<dbReference type="EMBL" id="VOIH02000009">
    <property type="protein sequence ID" value="KAF3438686.1"/>
    <property type="molecule type" value="Genomic_DNA"/>
</dbReference>
<dbReference type="AlphaFoldDB" id="A0A8K0GV31"/>
<protein>
    <recommendedName>
        <fullName evidence="1">Vps52 coiled-coil domain-containing protein</fullName>
    </recommendedName>
</protein>
<evidence type="ECO:0000313" key="2">
    <source>
        <dbReference type="EMBL" id="KAF3438686.1"/>
    </source>
</evidence>
<sequence>MNMNSTSTQFVTSRRMGAYEAIHHISMWGETLKVMVAESKLSNFIADIIVPPRMVYIINDGEVNDEYMRILEILTKKLKFIGKEKFQYFYRNSTFGASPSLPAPICTPSLPAPICNMDMEGVGTLEVHRKGQKFYRKKENVEGMENHQSDDGGEACSGTEGLNVNALKGKVDAEFSNAKA</sequence>
<dbReference type="Proteomes" id="UP000796880">
    <property type="component" value="Unassembled WGS sequence"/>
</dbReference>
<feature type="domain" description="Vps52 coiled-coil" evidence="1">
    <location>
        <begin position="36"/>
        <end position="85"/>
    </location>
</feature>
<keyword evidence="3" id="KW-1185">Reference proteome</keyword>
<organism evidence="2 3">
    <name type="scientific">Rhamnella rubrinervis</name>
    <dbReference type="NCBI Taxonomy" id="2594499"/>
    <lineage>
        <taxon>Eukaryota</taxon>
        <taxon>Viridiplantae</taxon>
        <taxon>Streptophyta</taxon>
        <taxon>Embryophyta</taxon>
        <taxon>Tracheophyta</taxon>
        <taxon>Spermatophyta</taxon>
        <taxon>Magnoliopsida</taxon>
        <taxon>eudicotyledons</taxon>
        <taxon>Gunneridae</taxon>
        <taxon>Pentapetalae</taxon>
        <taxon>rosids</taxon>
        <taxon>fabids</taxon>
        <taxon>Rosales</taxon>
        <taxon>Rhamnaceae</taxon>
        <taxon>rhamnoid group</taxon>
        <taxon>Rhamneae</taxon>
        <taxon>Rhamnella</taxon>
    </lineage>
</organism>
<name>A0A8K0GV31_9ROSA</name>
<accession>A0A8K0GV31</accession>
<evidence type="ECO:0000259" key="1">
    <source>
        <dbReference type="Pfam" id="PF04129"/>
    </source>
</evidence>
<dbReference type="Pfam" id="PF04129">
    <property type="entry name" value="Vps52_CC"/>
    <property type="match status" value="1"/>
</dbReference>
<dbReference type="OrthoDB" id="19482at2759"/>
<proteinExistence type="predicted"/>
<gene>
    <name evidence="2" type="ORF">FNV43_RR21450</name>
</gene>
<reference evidence="2" key="1">
    <citation type="submission" date="2020-03" db="EMBL/GenBank/DDBJ databases">
        <title>A high-quality chromosome-level genome assembly of a woody plant with both climbing and erect habits, Rhamnella rubrinervis.</title>
        <authorList>
            <person name="Lu Z."/>
            <person name="Yang Y."/>
            <person name="Zhu X."/>
            <person name="Sun Y."/>
        </authorList>
    </citation>
    <scope>NUCLEOTIDE SEQUENCE</scope>
    <source>
        <strain evidence="2">BYM</strain>
        <tissue evidence="2">Leaf</tissue>
    </source>
</reference>
<evidence type="ECO:0000313" key="3">
    <source>
        <dbReference type="Proteomes" id="UP000796880"/>
    </source>
</evidence>